<evidence type="ECO:0000313" key="8">
    <source>
        <dbReference type="Proteomes" id="UP000806285"/>
    </source>
</evidence>
<dbReference type="InterPro" id="IPR036390">
    <property type="entry name" value="WH_DNA-bd_sf"/>
</dbReference>
<proteinExistence type="inferred from homology"/>
<keyword evidence="2" id="KW-0805">Transcription regulation</keyword>
<name>A0ABR9RXQ9_9BURK</name>
<evidence type="ECO:0000256" key="1">
    <source>
        <dbReference type="ARBA" id="ARBA00009437"/>
    </source>
</evidence>
<gene>
    <name evidence="7" type="primary">nhaR</name>
    <name evidence="7" type="ORF">IM787_00530</name>
</gene>
<evidence type="ECO:0000313" key="7">
    <source>
        <dbReference type="EMBL" id="MBE7366038.1"/>
    </source>
</evidence>
<accession>A0ABR9RXQ9</accession>
<dbReference type="Gene3D" id="3.40.190.290">
    <property type="match status" value="1"/>
</dbReference>
<evidence type="ECO:0000256" key="2">
    <source>
        <dbReference type="ARBA" id="ARBA00023015"/>
    </source>
</evidence>
<dbReference type="RefSeq" id="WP_193674679.1">
    <property type="nucleotide sequence ID" value="NZ_JADDIV010000001.1"/>
</dbReference>
<dbReference type="InterPro" id="IPR000847">
    <property type="entry name" value="LysR_HTH_N"/>
</dbReference>
<reference evidence="7 8" key="1">
    <citation type="submission" date="2020-10" db="EMBL/GenBank/DDBJ databases">
        <title>Ramlibacter sp. HM2 16S ribosomal RNA gene Genome sequencing and assembly.</title>
        <authorList>
            <person name="Kang M."/>
        </authorList>
    </citation>
    <scope>NUCLEOTIDE SEQUENCE [LARGE SCALE GENOMIC DNA]</scope>
    <source>
        <strain evidence="7 8">HM2</strain>
    </source>
</reference>
<dbReference type="Pfam" id="PF03466">
    <property type="entry name" value="LysR_substrate"/>
    <property type="match status" value="1"/>
</dbReference>
<dbReference type="NCBIfam" id="NF008284">
    <property type="entry name" value="PRK11062.1"/>
    <property type="match status" value="1"/>
</dbReference>
<evidence type="ECO:0000259" key="6">
    <source>
        <dbReference type="PROSITE" id="PS50931"/>
    </source>
</evidence>
<dbReference type="SUPFAM" id="SSF53850">
    <property type="entry name" value="Periplasmic binding protein-like II"/>
    <property type="match status" value="1"/>
</dbReference>
<dbReference type="InterPro" id="IPR036388">
    <property type="entry name" value="WH-like_DNA-bd_sf"/>
</dbReference>
<keyword evidence="8" id="KW-1185">Reference proteome</keyword>
<comment type="similarity">
    <text evidence="1">Belongs to the LysR transcriptional regulatory family.</text>
</comment>
<sequence>MNYKHLQYFWTVVRSGGVLRASEQLHLAPQTLSGQIRLLEERLGQRLLRKAGRGVEPTEAGRLVMQYADEIFGLGAELQDALRGDRAGAPAPLLRIGIADSVPKSVAYHVVEPALRGDSPLRLQCAEGKLPALLGDLALRRLELVLSDVPMPGHLGVKAFTHLLGRSRIAFFAAPALLARMDTTARRARAKFPGCLSGLPLLLPGSDSALRPRVDAWLREQGIAPRIAAEFDDGALMKAFGREGRGAFPAPAVLAKEIERQYGVVTLGVATDLVEEFYGISAERRITHPAVAAITRSVRNELFVE</sequence>
<feature type="domain" description="HTH lysR-type" evidence="6">
    <location>
        <begin position="1"/>
        <end position="58"/>
    </location>
</feature>
<keyword evidence="5" id="KW-0804">Transcription</keyword>
<comment type="caution">
    <text evidence="7">The sequence shown here is derived from an EMBL/GenBank/DDBJ whole genome shotgun (WGS) entry which is preliminary data.</text>
</comment>
<dbReference type="InterPro" id="IPR005119">
    <property type="entry name" value="LysR_subst-bd"/>
</dbReference>
<dbReference type="Gene3D" id="1.10.10.10">
    <property type="entry name" value="Winged helix-like DNA-binding domain superfamily/Winged helix DNA-binding domain"/>
    <property type="match status" value="1"/>
</dbReference>
<keyword evidence="3" id="KW-0238">DNA-binding</keyword>
<dbReference type="Pfam" id="PF00126">
    <property type="entry name" value="HTH_1"/>
    <property type="match status" value="1"/>
</dbReference>
<dbReference type="PANTHER" id="PTHR30293:SF2">
    <property type="entry name" value="TRANSCRIPTIONAL ACTIVATOR PROTEIN NHAR"/>
    <property type="match status" value="1"/>
</dbReference>
<evidence type="ECO:0000256" key="3">
    <source>
        <dbReference type="ARBA" id="ARBA00023125"/>
    </source>
</evidence>
<dbReference type="EMBL" id="JADDIV010000001">
    <property type="protein sequence ID" value="MBE7366038.1"/>
    <property type="molecule type" value="Genomic_DNA"/>
</dbReference>
<keyword evidence="4" id="KW-0010">Activator</keyword>
<organism evidence="7 8">
    <name type="scientific">Ramlibacter pallidus</name>
    <dbReference type="NCBI Taxonomy" id="2780087"/>
    <lineage>
        <taxon>Bacteria</taxon>
        <taxon>Pseudomonadati</taxon>
        <taxon>Pseudomonadota</taxon>
        <taxon>Betaproteobacteria</taxon>
        <taxon>Burkholderiales</taxon>
        <taxon>Comamonadaceae</taxon>
        <taxon>Ramlibacter</taxon>
    </lineage>
</organism>
<dbReference type="Proteomes" id="UP000806285">
    <property type="component" value="Unassembled WGS sequence"/>
</dbReference>
<dbReference type="PANTHER" id="PTHR30293">
    <property type="entry name" value="TRANSCRIPTIONAL REGULATORY PROTEIN NAC-RELATED"/>
    <property type="match status" value="1"/>
</dbReference>
<dbReference type="SUPFAM" id="SSF46785">
    <property type="entry name" value="Winged helix' DNA-binding domain"/>
    <property type="match status" value="1"/>
</dbReference>
<evidence type="ECO:0000256" key="4">
    <source>
        <dbReference type="ARBA" id="ARBA00023159"/>
    </source>
</evidence>
<protein>
    <submittedName>
        <fullName evidence="7">Transcriptional activator NhaR</fullName>
    </submittedName>
</protein>
<evidence type="ECO:0000256" key="5">
    <source>
        <dbReference type="ARBA" id="ARBA00023163"/>
    </source>
</evidence>
<dbReference type="PROSITE" id="PS50931">
    <property type="entry name" value="HTH_LYSR"/>
    <property type="match status" value="1"/>
</dbReference>